<keyword evidence="9" id="KW-1185">Reference proteome</keyword>
<reference evidence="9" key="1">
    <citation type="submission" date="2025-05" db="UniProtKB">
        <authorList>
            <consortium name="RefSeq"/>
        </authorList>
    </citation>
    <scope>NUCLEOTIDE SEQUENCE [LARGE SCALE GENOMIC DNA]</scope>
</reference>
<dbReference type="PANTHER" id="PTHR12434">
    <property type="entry name" value="MEDIATOR OF RNA POLYMERASE II TRANSCRIPTION SUBUNIT 22"/>
    <property type="match status" value="1"/>
</dbReference>
<protein>
    <recommendedName>
        <fullName evidence="2">Mediator of RNA polymerase II transcription subunit 22</fullName>
    </recommendedName>
    <alternativeName>
        <fullName evidence="7">Mediator complex subunit 22</fullName>
    </alternativeName>
</protein>
<proteinExistence type="predicted"/>
<accession>A0ABM4BFS2</accession>
<dbReference type="PANTHER" id="PTHR12434:SF6">
    <property type="entry name" value="MEDIATOR OF RNA POLYMERASE II TRANSCRIPTION SUBUNIT 22"/>
    <property type="match status" value="1"/>
</dbReference>
<gene>
    <name evidence="10" type="primary">LOC136077121</name>
</gene>
<organism evidence="9 10">
    <name type="scientific">Hydra vulgaris</name>
    <name type="common">Hydra</name>
    <name type="synonym">Hydra attenuata</name>
    <dbReference type="NCBI Taxonomy" id="6087"/>
    <lineage>
        <taxon>Eukaryota</taxon>
        <taxon>Metazoa</taxon>
        <taxon>Cnidaria</taxon>
        <taxon>Hydrozoa</taxon>
        <taxon>Hydroidolina</taxon>
        <taxon>Anthoathecata</taxon>
        <taxon>Aplanulata</taxon>
        <taxon>Hydridae</taxon>
        <taxon>Hydra</taxon>
    </lineage>
</organism>
<evidence type="ECO:0000256" key="3">
    <source>
        <dbReference type="ARBA" id="ARBA00023015"/>
    </source>
</evidence>
<evidence type="ECO:0000256" key="5">
    <source>
        <dbReference type="ARBA" id="ARBA00023242"/>
    </source>
</evidence>
<evidence type="ECO:0000313" key="10">
    <source>
        <dbReference type="RefSeq" id="XP_065647831.1"/>
    </source>
</evidence>
<comment type="function">
    <text evidence="6">Component of the Mediator complex, a coactivator involved in the regulated transcription of nearly all RNA polymerase II-dependent genes. Mediator functions as a bridge to convey information from gene-specific regulatory proteins to the basal RNA polymerase II transcription machinery. Mediator is recruited to promoters by direct interactions with regulatory proteins and serves as a scaffold for the assembly of a functional preinitiation complex with RNA polymerase II and the general transcription factors.</text>
</comment>
<dbReference type="RefSeq" id="XP_065647831.1">
    <property type="nucleotide sequence ID" value="XM_065791759.1"/>
</dbReference>
<feature type="coiled-coil region" evidence="8">
    <location>
        <begin position="95"/>
        <end position="126"/>
    </location>
</feature>
<comment type="subcellular location">
    <subcellularLocation>
        <location evidence="1">Nucleus</location>
    </subcellularLocation>
</comment>
<evidence type="ECO:0000313" key="9">
    <source>
        <dbReference type="Proteomes" id="UP001652625"/>
    </source>
</evidence>
<dbReference type="GeneID" id="136077121"/>
<evidence type="ECO:0000256" key="8">
    <source>
        <dbReference type="SAM" id="Coils"/>
    </source>
</evidence>
<dbReference type="Proteomes" id="UP001652625">
    <property type="component" value="Chromosome 02"/>
</dbReference>
<keyword evidence="4" id="KW-0804">Transcription</keyword>
<evidence type="ECO:0000256" key="2">
    <source>
        <dbReference type="ARBA" id="ARBA00019695"/>
    </source>
</evidence>
<sequence>MSHRDTLLKSYSKRLKDDIKSILDNYVEIVKAAKVEEETQVARLTQAVEDGYEIDVRASNIVRAGESLMKLIADMKEFLILNDFPAVNTSLQKRVQSLKTIEDETKKKLNELKEVVNNDLILLEEEFYLSKYKV</sequence>
<evidence type="ECO:0000256" key="1">
    <source>
        <dbReference type="ARBA" id="ARBA00004123"/>
    </source>
</evidence>
<dbReference type="InterPro" id="IPR009332">
    <property type="entry name" value="Med22"/>
</dbReference>
<evidence type="ECO:0000256" key="7">
    <source>
        <dbReference type="ARBA" id="ARBA00031962"/>
    </source>
</evidence>
<name>A0ABM4BFS2_HYDVU</name>
<keyword evidence="3" id="KW-0805">Transcription regulation</keyword>
<keyword evidence="5" id="KW-0539">Nucleus</keyword>
<reference evidence="10" key="2">
    <citation type="submission" date="2025-08" db="UniProtKB">
        <authorList>
            <consortium name="RefSeq"/>
        </authorList>
    </citation>
    <scope>IDENTIFICATION</scope>
</reference>
<evidence type="ECO:0000256" key="6">
    <source>
        <dbReference type="ARBA" id="ARBA00025687"/>
    </source>
</evidence>
<keyword evidence="8" id="KW-0175">Coiled coil</keyword>
<dbReference type="Pfam" id="PF06179">
    <property type="entry name" value="Med22"/>
    <property type="match status" value="1"/>
</dbReference>
<evidence type="ECO:0000256" key="4">
    <source>
        <dbReference type="ARBA" id="ARBA00023163"/>
    </source>
</evidence>